<feature type="compositionally biased region" description="Polar residues" evidence="1">
    <location>
        <begin position="48"/>
        <end position="58"/>
    </location>
</feature>
<dbReference type="AlphaFoldDB" id="A0A1X6MZU5"/>
<proteinExistence type="predicted"/>
<feature type="compositionally biased region" description="Polar residues" evidence="1">
    <location>
        <begin position="1"/>
        <end position="12"/>
    </location>
</feature>
<evidence type="ECO:0000313" key="3">
    <source>
        <dbReference type="Proteomes" id="UP000194127"/>
    </source>
</evidence>
<accession>A0A1X6MZU5</accession>
<dbReference type="RefSeq" id="XP_024338693.1">
    <property type="nucleotide sequence ID" value="XM_024480944.1"/>
</dbReference>
<dbReference type="Proteomes" id="UP000194127">
    <property type="component" value="Unassembled WGS sequence"/>
</dbReference>
<protein>
    <submittedName>
        <fullName evidence="2">Uncharacterized protein</fullName>
    </submittedName>
</protein>
<reference evidence="2 3" key="1">
    <citation type="submission" date="2017-04" db="EMBL/GenBank/DDBJ databases">
        <title>Genome Sequence of the Model Brown-Rot Fungus Postia placenta SB12.</title>
        <authorList>
            <consortium name="DOE Joint Genome Institute"/>
            <person name="Gaskell J."/>
            <person name="Kersten P."/>
            <person name="Larrondo L.F."/>
            <person name="Canessa P."/>
            <person name="Martinez D."/>
            <person name="Hibbett D."/>
            <person name="Schmoll M."/>
            <person name="Kubicek C.P."/>
            <person name="Martinez A.T."/>
            <person name="Yadav J."/>
            <person name="Master E."/>
            <person name="Magnuson J.K."/>
            <person name="James T."/>
            <person name="Yaver D."/>
            <person name="Berka R."/>
            <person name="Labutti K."/>
            <person name="Lipzen A."/>
            <person name="Aerts A."/>
            <person name="Barry K."/>
            <person name="Henrissat B."/>
            <person name="Blanchette R."/>
            <person name="Grigoriev I."/>
            <person name="Cullen D."/>
        </authorList>
    </citation>
    <scope>NUCLEOTIDE SEQUENCE [LARGE SCALE GENOMIC DNA]</scope>
    <source>
        <strain evidence="2 3">MAD-698-R-SB12</strain>
    </source>
</reference>
<feature type="compositionally biased region" description="Pro residues" evidence="1">
    <location>
        <begin position="26"/>
        <end position="40"/>
    </location>
</feature>
<feature type="compositionally biased region" description="Low complexity" evidence="1">
    <location>
        <begin position="172"/>
        <end position="218"/>
    </location>
</feature>
<dbReference type="GeneID" id="36325894"/>
<keyword evidence="3" id="KW-1185">Reference proteome</keyword>
<gene>
    <name evidence="2" type="ORF">POSPLADRAFT_1057674</name>
</gene>
<dbReference type="EMBL" id="KZ110598">
    <property type="protein sequence ID" value="OSX61899.1"/>
    <property type="molecule type" value="Genomic_DNA"/>
</dbReference>
<feature type="compositionally biased region" description="Basic residues" evidence="1">
    <location>
        <begin position="60"/>
        <end position="70"/>
    </location>
</feature>
<organism evidence="2 3">
    <name type="scientific">Postia placenta MAD-698-R-SB12</name>
    <dbReference type="NCBI Taxonomy" id="670580"/>
    <lineage>
        <taxon>Eukaryota</taxon>
        <taxon>Fungi</taxon>
        <taxon>Dikarya</taxon>
        <taxon>Basidiomycota</taxon>
        <taxon>Agaricomycotina</taxon>
        <taxon>Agaricomycetes</taxon>
        <taxon>Polyporales</taxon>
        <taxon>Adustoporiaceae</taxon>
        <taxon>Rhodonia</taxon>
    </lineage>
</organism>
<sequence length="228" mass="23414">MASPATGTTAPSRTAPWAASAVSSPLPHPLHPPPSAPPPSVSAHPRMHSSTQTPSPASHTPRRPGIRRRSAGVIAQRAHRDRALARGLAILQSLMLISTELDPDVLDDDTPPLCVIHCLATSLPPTQVVPALPSRRPMQTTVAPLGVSTALRPEGHPPGPRPRRVDELLVDAPALGSSPRSSASPAACPAPTPSSASRTRSTPSTAAGAAVAPVAAVPRTPIETEPFA</sequence>
<evidence type="ECO:0000256" key="1">
    <source>
        <dbReference type="SAM" id="MobiDB-lite"/>
    </source>
</evidence>
<evidence type="ECO:0000313" key="2">
    <source>
        <dbReference type="EMBL" id="OSX61899.1"/>
    </source>
</evidence>
<name>A0A1X6MZU5_9APHY</name>
<feature type="region of interest" description="Disordered" evidence="1">
    <location>
        <begin position="1"/>
        <end position="74"/>
    </location>
</feature>
<feature type="region of interest" description="Disordered" evidence="1">
    <location>
        <begin position="172"/>
        <end position="228"/>
    </location>
</feature>